<dbReference type="AlphaFoldDB" id="A0AAU7T6C6"/>
<dbReference type="Gene3D" id="3.40.720.10">
    <property type="entry name" value="Alkaline Phosphatase, subunit A"/>
    <property type="match status" value="1"/>
</dbReference>
<dbReference type="InterPro" id="IPR000917">
    <property type="entry name" value="Sulfatase_N"/>
</dbReference>
<feature type="region of interest" description="Disordered" evidence="5">
    <location>
        <begin position="445"/>
        <end position="476"/>
    </location>
</feature>
<gene>
    <name evidence="7" type="ORF">ABN611_27040</name>
</gene>
<dbReference type="EMBL" id="CP158165">
    <property type="protein sequence ID" value="XBV22209.1"/>
    <property type="molecule type" value="Genomic_DNA"/>
</dbReference>
<dbReference type="PROSITE" id="PS00523">
    <property type="entry name" value="SULFATASE_1"/>
    <property type="match status" value="1"/>
</dbReference>
<evidence type="ECO:0000256" key="5">
    <source>
        <dbReference type="SAM" id="MobiDB-lite"/>
    </source>
</evidence>
<dbReference type="InterPro" id="IPR024607">
    <property type="entry name" value="Sulfatase_CS"/>
</dbReference>
<organism evidence="7">
    <name type="scientific">Kribbella sp. HUAS MG21</name>
    <dbReference type="NCBI Taxonomy" id="3160966"/>
    <lineage>
        <taxon>Bacteria</taxon>
        <taxon>Bacillati</taxon>
        <taxon>Actinomycetota</taxon>
        <taxon>Actinomycetes</taxon>
        <taxon>Propionibacteriales</taxon>
        <taxon>Kribbellaceae</taxon>
        <taxon>Kribbella</taxon>
    </lineage>
</organism>
<sequence length="476" mass="52258">MDVDSRPNFLVVVTDDQGPWALGCQGNDELRTPAIDALAGHGVRFESFFCASPVCSPARASLLTGRMPSAHGVHDWIRGEAYGVVDEDRYLTGLTTTPQVLAANGWRCGHAGKWHLGDARTPEPGFTDWYAHRTGDGPYFGAPVWRDGQRVAEERYITTAITDEAVGFLESAAAGPDPFYLQVHYTAPHSPWIDQHPAEYLELYADCAFDSCRPQEPHPWFSWEPGPISDAMRDPRPSLQGYFASITAVDDGVGRLLRTLAEHRLTESTVVVFTSDNGFSCGHHGIWGKGNATKPLNLWENSVRVPFIMSQPGRLPAGTVETSLASACDLHPTLLQLAGVPIPEDPLAAGRSLLPVLLDGAEATEHVMVFDEYGGTRMVRTADWKLVQRYGDAPDELYNLAEDPGEEHNLVTDPARRTLVSDLNGVLVDWFARHADEQLDAWSRPVSGRGQLHPVRTGQPDPETYYAGTAEIRTDP</sequence>
<keyword evidence="3 7" id="KW-0378">Hydrolase</keyword>
<evidence type="ECO:0000256" key="4">
    <source>
        <dbReference type="ARBA" id="ARBA00022837"/>
    </source>
</evidence>
<feature type="domain" description="Sulfatase N-terminal" evidence="6">
    <location>
        <begin position="7"/>
        <end position="340"/>
    </location>
</feature>
<evidence type="ECO:0000256" key="2">
    <source>
        <dbReference type="ARBA" id="ARBA00022723"/>
    </source>
</evidence>
<keyword evidence="2" id="KW-0479">Metal-binding</keyword>
<dbReference type="GO" id="GO:0046872">
    <property type="term" value="F:metal ion binding"/>
    <property type="evidence" value="ECO:0007669"/>
    <property type="project" value="UniProtKB-KW"/>
</dbReference>
<reference evidence="7" key="1">
    <citation type="submission" date="2024-06" db="EMBL/GenBank/DDBJ databases">
        <title>Kribbella sp. strain HUAS MG21 genome sequences.</title>
        <authorList>
            <person name="Mo P."/>
        </authorList>
    </citation>
    <scope>NUCLEOTIDE SEQUENCE</scope>
    <source>
        <strain evidence="7">HUAS MG21</strain>
    </source>
</reference>
<name>A0AAU7T6C6_9ACTN</name>
<evidence type="ECO:0000256" key="1">
    <source>
        <dbReference type="ARBA" id="ARBA00008779"/>
    </source>
</evidence>
<dbReference type="InterPro" id="IPR017850">
    <property type="entry name" value="Alkaline_phosphatase_core_sf"/>
</dbReference>
<dbReference type="CDD" id="cd16149">
    <property type="entry name" value="sulfatase_like"/>
    <property type="match status" value="1"/>
</dbReference>
<dbReference type="Pfam" id="PF00884">
    <property type="entry name" value="Sulfatase"/>
    <property type="match status" value="1"/>
</dbReference>
<dbReference type="PANTHER" id="PTHR42693:SF33">
    <property type="entry name" value="ARYLSULFATASE"/>
    <property type="match status" value="1"/>
</dbReference>
<evidence type="ECO:0000259" key="6">
    <source>
        <dbReference type="Pfam" id="PF00884"/>
    </source>
</evidence>
<dbReference type="GO" id="GO:0004065">
    <property type="term" value="F:arylsulfatase activity"/>
    <property type="evidence" value="ECO:0007669"/>
    <property type="project" value="TreeGrafter"/>
</dbReference>
<keyword evidence="4" id="KW-0106">Calcium</keyword>
<evidence type="ECO:0000256" key="3">
    <source>
        <dbReference type="ARBA" id="ARBA00022801"/>
    </source>
</evidence>
<dbReference type="PANTHER" id="PTHR42693">
    <property type="entry name" value="ARYLSULFATASE FAMILY MEMBER"/>
    <property type="match status" value="1"/>
</dbReference>
<dbReference type="InterPro" id="IPR050738">
    <property type="entry name" value="Sulfatase"/>
</dbReference>
<dbReference type="SUPFAM" id="SSF53649">
    <property type="entry name" value="Alkaline phosphatase-like"/>
    <property type="match status" value="1"/>
</dbReference>
<accession>A0AAU7T6C6</accession>
<comment type="similarity">
    <text evidence="1">Belongs to the sulfatase family.</text>
</comment>
<protein>
    <submittedName>
        <fullName evidence="7">Sulfatase-like hydrolase/transferase</fullName>
    </submittedName>
</protein>
<evidence type="ECO:0000313" key="7">
    <source>
        <dbReference type="EMBL" id="XBV22209.1"/>
    </source>
</evidence>
<dbReference type="RefSeq" id="WP_350275055.1">
    <property type="nucleotide sequence ID" value="NZ_CP158165.1"/>
</dbReference>
<proteinExistence type="inferred from homology"/>